<proteinExistence type="predicted"/>
<name>A0A918WHA4_9RHOB</name>
<dbReference type="Proteomes" id="UP000638981">
    <property type="component" value="Unassembled WGS sequence"/>
</dbReference>
<sequence length="57" mass="5809">MVGGKGVARQPADDKDHGHLRTKDGLCQNQNGEIAFGEAIVGGGDGIGHGKGLDLKI</sequence>
<evidence type="ECO:0000256" key="1">
    <source>
        <dbReference type="SAM" id="MobiDB-lite"/>
    </source>
</evidence>
<accession>A0A918WHA4</accession>
<dbReference type="AlphaFoldDB" id="A0A918WHA4"/>
<organism evidence="2 3">
    <name type="scientific">Neogemmobacter tilapiae</name>
    <dbReference type="NCBI Taxonomy" id="875041"/>
    <lineage>
        <taxon>Bacteria</taxon>
        <taxon>Pseudomonadati</taxon>
        <taxon>Pseudomonadota</taxon>
        <taxon>Alphaproteobacteria</taxon>
        <taxon>Rhodobacterales</taxon>
        <taxon>Paracoccaceae</taxon>
        <taxon>Neogemmobacter</taxon>
    </lineage>
</organism>
<feature type="compositionally biased region" description="Basic and acidic residues" evidence="1">
    <location>
        <begin position="11"/>
        <end position="24"/>
    </location>
</feature>
<protein>
    <submittedName>
        <fullName evidence="2">Uncharacterized protein</fullName>
    </submittedName>
</protein>
<gene>
    <name evidence="2" type="ORF">GCM10007315_01360</name>
</gene>
<reference evidence="2" key="2">
    <citation type="submission" date="2020-09" db="EMBL/GenBank/DDBJ databases">
        <authorList>
            <person name="Sun Q."/>
            <person name="Kim S."/>
        </authorList>
    </citation>
    <scope>NUCLEOTIDE SEQUENCE</scope>
    <source>
        <strain evidence="2">KCTC 23310</strain>
    </source>
</reference>
<comment type="caution">
    <text evidence="2">The sequence shown here is derived from an EMBL/GenBank/DDBJ whole genome shotgun (WGS) entry which is preliminary data.</text>
</comment>
<dbReference type="EMBL" id="BMYJ01000001">
    <property type="protein sequence ID" value="GHC43966.1"/>
    <property type="molecule type" value="Genomic_DNA"/>
</dbReference>
<feature type="region of interest" description="Disordered" evidence="1">
    <location>
        <begin position="1"/>
        <end position="26"/>
    </location>
</feature>
<reference evidence="2" key="1">
    <citation type="journal article" date="2014" name="Int. J. Syst. Evol. Microbiol.">
        <title>Complete genome sequence of Corynebacterium casei LMG S-19264T (=DSM 44701T), isolated from a smear-ripened cheese.</title>
        <authorList>
            <consortium name="US DOE Joint Genome Institute (JGI-PGF)"/>
            <person name="Walter F."/>
            <person name="Albersmeier A."/>
            <person name="Kalinowski J."/>
            <person name="Ruckert C."/>
        </authorList>
    </citation>
    <scope>NUCLEOTIDE SEQUENCE</scope>
    <source>
        <strain evidence="2">KCTC 23310</strain>
    </source>
</reference>
<evidence type="ECO:0000313" key="2">
    <source>
        <dbReference type="EMBL" id="GHC43966.1"/>
    </source>
</evidence>
<keyword evidence="3" id="KW-1185">Reference proteome</keyword>
<evidence type="ECO:0000313" key="3">
    <source>
        <dbReference type="Proteomes" id="UP000638981"/>
    </source>
</evidence>